<accession>A0A2P5BJS7</accession>
<dbReference type="AlphaFoldDB" id="A0A2P5BJS7"/>
<dbReference type="EMBL" id="JXTB01000268">
    <property type="protein sequence ID" value="PON49023.1"/>
    <property type="molecule type" value="Genomic_DNA"/>
</dbReference>
<dbReference type="OrthoDB" id="1934380at2759"/>
<dbReference type="STRING" id="3476.A0A2P5BJS7"/>
<name>A0A2P5BJS7_PARAD</name>
<keyword evidence="3" id="KW-1185">Reference proteome</keyword>
<evidence type="ECO:0000313" key="2">
    <source>
        <dbReference type="EMBL" id="PON49023.1"/>
    </source>
</evidence>
<proteinExistence type="predicted"/>
<gene>
    <name evidence="2" type="ORF">PanWU01x14_232890</name>
</gene>
<comment type="caution">
    <text evidence="2">The sequence shown here is derived from an EMBL/GenBank/DDBJ whole genome shotgun (WGS) entry which is preliminary data.</text>
</comment>
<feature type="region of interest" description="Disordered" evidence="1">
    <location>
        <begin position="1"/>
        <end position="23"/>
    </location>
</feature>
<evidence type="ECO:0000313" key="3">
    <source>
        <dbReference type="Proteomes" id="UP000237105"/>
    </source>
</evidence>
<evidence type="ECO:0000256" key="1">
    <source>
        <dbReference type="SAM" id="MobiDB-lite"/>
    </source>
</evidence>
<feature type="compositionally biased region" description="Polar residues" evidence="1">
    <location>
        <begin position="1"/>
        <end position="10"/>
    </location>
</feature>
<sequence length="86" mass="9677">MADPQLTCTEEVTDHEPPNKPEQNISKCFRSVFKPAERGEDYTILQALFSVDMVILFVSRMCGTGGTLTVIDNPRSDRKLTWISEA</sequence>
<organism evidence="2 3">
    <name type="scientific">Parasponia andersonii</name>
    <name type="common">Sponia andersonii</name>
    <dbReference type="NCBI Taxonomy" id="3476"/>
    <lineage>
        <taxon>Eukaryota</taxon>
        <taxon>Viridiplantae</taxon>
        <taxon>Streptophyta</taxon>
        <taxon>Embryophyta</taxon>
        <taxon>Tracheophyta</taxon>
        <taxon>Spermatophyta</taxon>
        <taxon>Magnoliopsida</taxon>
        <taxon>eudicotyledons</taxon>
        <taxon>Gunneridae</taxon>
        <taxon>Pentapetalae</taxon>
        <taxon>rosids</taxon>
        <taxon>fabids</taxon>
        <taxon>Rosales</taxon>
        <taxon>Cannabaceae</taxon>
        <taxon>Parasponia</taxon>
    </lineage>
</organism>
<protein>
    <submittedName>
        <fullName evidence="2">Uncharacterized protein</fullName>
    </submittedName>
</protein>
<dbReference type="Proteomes" id="UP000237105">
    <property type="component" value="Unassembled WGS sequence"/>
</dbReference>
<reference evidence="3" key="1">
    <citation type="submission" date="2016-06" db="EMBL/GenBank/DDBJ databases">
        <title>Parallel loss of symbiosis genes in relatives of nitrogen-fixing non-legume Parasponia.</title>
        <authorList>
            <person name="Van Velzen R."/>
            <person name="Holmer R."/>
            <person name="Bu F."/>
            <person name="Rutten L."/>
            <person name="Van Zeijl A."/>
            <person name="Liu W."/>
            <person name="Santuari L."/>
            <person name="Cao Q."/>
            <person name="Sharma T."/>
            <person name="Shen D."/>
            <person name="Roswanjaya Y."/>
            <person name="Wardhani T."/>
            <person name="Kalhor M.S."/>
            <person name="Jansen J."/>
            <person name="Van den Hoogen J."/>
            <person name="Gungor B."/>
            <person name="Hartog M."/>
            <person name="Hontelez J."/>
            <person name="Verver J."/>
            <person name="Yang W.-C."/>
            <person name="Schijlen E."/>
            <person name="Repin R."/>
            <person name="Schilthuizen M."/>
            <person name="Schranz E."/>
            <person name="Heidstra R."/>
            <person name="Miyata K."/>
            <person name="Fedorova E."/>
            <person name="Kohlen W."/>
            <person name="Bisseling T."/>
            <person name="Smit S."/>
            <person name="Geurts R."/>
        </authorList>
    </citation>
    <scope>NUCLEOTIDE SEQUENCE [LARGE SCALE GENOMIC DNA]</scope>
    <source>
        <strain evidence="3">cv. WU1-14</strain>
    </source>
</reference>